<feature type="binding site" evidence="5">
    <location>
        <position position="35"/>
    </location>
    <ligand>
        <name>NAD(+)</name>
        <dbReference type="ChEBI" id="CHEBI:57540"/>
    </ligand>
</feature>
<dbReference type="PANTHER" id="PTHR43148">
    <property type="entry name" value="GLYCERALDEHYDE-3-PHOSPHATE DEHYDROGENASE 2"/>
    <property type="match status" value="1"/>
</dbReference>
<dbReference type="EC" id="1.2.1.-" evidence="8"/>
<name>A0A2Z4ND53_9BACT</name>
<evidence type="ECO:0000313" key="10">
    <source>
        <dbReference type="EMBL" id="AWX69511.1"/>
    </source>
</evidence>
<evidence type="ECO:0000256" key="6">
    <source>
        <dbReference type="PIRSR" id="PIRSR000149-4"/>
    </source>
</evidence>
<comment type="similarity">
    <text evidence="1 7">Belongs to the glyceraldehyde-3-phosphate dehydrogenase family.</text>
</comment>
<evidence type="ECO:0000256" key="1">
    <source>
        <dbReference type="ARBA" id="ARBA00007406"/>
    </source>
</evidence>
<dbReference type="SUPFAM" id="SSF51735">
    <property type="entry name" value="NAD(P)-binding Rossmann-fold domains"/>
    <property type="match status" value="1"/>
</dbReference>
<feature type="binding site" evidence="4">
    <location>
        <begin position="211"/>
        <end position="212"/>
    </location>
    <ligand>
        <name>D-glyceraldehyde 3-phosphate</name>
        <dbReference type="ChEBI" id="CHEBI:59776"/>
    </ligand>
</feature>
<evidence type="ECO:0000256" key="8">
    <source>
        <dbReference type="RuleBase" id="RU361160"/>
    </source>
</evidence>
<gene>
    <name evidence="10" type="primary">gap</name>
    <name evidence="10" type="ORF">DP065_01965</name>
</gene>
<dbReference type="Gene3D" id="3.40.50.720">
    <property type="entry name" value="NAD(P)-binding Rossmann-like Domain"/>
    <property type="match status" value="1"/>
</dbReference>
<feature type="binding site" evidence="5">
    <location>
        <position position="121"/>
    </location>
    <ligand>
        <name>NAD(+)</name>
        <dbReference type="ChEBI" id="CHEBI:57540"/>
    </ligand>
</feature>
<dbReference type="PRINTS" id="PR00078">
    <property type="entry name" value="G3PDHDRGNASE"/>
</dbReference>
<dbReference type="FunFam" id="3.30.360.10:FF:000002">
    <property type="entry name" value="Glyceraldehyde-3-phosphate dehydrogenase"/>
    <property type="match status" value="1"/>
</dbReference>
<dbReference type="PIRSF" id="PIRSF000149">
    <property type="entry name" value="GAP_DH"/>
    <property type="match status" value="1"/>
</dbReference>
<feature type="binding site" evidence="4">
    <location>
        <position position="234"/>
    </location>
    <ligand>
        <name>D-glyceraldehyde 3-phosphate</name>
        <dbReference type="ChEBI" id="CHEBI:59776"/>
    </ligand>
</feature>
<dbReference type="SUPFAM" id="SSF55347">
    <property type="entry name" value="Glyceraldehyde-3-phosphate dehydrogenase-like, C-terminal domain"/>
    <property type="match status" value="1"/>
</dbReference>
<dbReference type="InterPro" id="IPR020831">
    <property type="entry name" value="GlycerAld/Erythrose_P_DH"/>
</dbReference>
<feature type="domain" description="Glyceraldehyde 3-phosphate dehydrogenase NAD(P) binding" evidence="9">
    <location>
        <begin position="4"/>
        <end position="153"/>
    </location>
</feature>
<feature type="binding site" evidence="5">
    <location>
        <position position="315"/>
    </location>
    <ligand>
        <name>NAD(+)</name>
        <dbReference type="ChEBI" id="CHEBI:57540"/>
    </ligand>
</feature>
<dbReference type="Pfam" id="PF02800">
    <property type="entry name" value="Gp_dh_C"/>
    <property type="match status" value="1"/>
</dbReference>
<reference evidence="11" key="1">
    <citation type="submission" date="2018-06" db="EMBL/GenBank/DDBJ databases">
        <title>Complete genome sequences of Mycoplasma anatis, M. anseris and M. cloacale type strains.</title>
        <authorList>
            <person name="Grozner D."/>
            <person name="Forro B."/>
            <person name="Sulyok K.M."/>
            <person name="Marton S."/>
            <person name="Kreizinger Z."/>
            <person name="Banyai K."/>
            <person name="Gyuranecz M."/>
        </authorList>
    </citation>
    <scope>NUCLEOTIDE SEQUENCE [LARGE SCALE GENOMIC DNA]</scope>
    <source>
        <strain evidence="11">ATCC 49234</strain>
    </source>
</reference>
<dbReference type="InterPro" id="IPR006424">
    <property type="entry name" value="Glyceraldehyde-3-P_DH_1"/>
</dbReference>
<sequence>MSKTRIAINGFGRIGRLIFRAIYNDNDLEVVAINDLTDAATLAHLLKYDTAHGIMNVEISHTENSLIVDGKEYPVFAEKEPELLPWKQYNVDIVVEGTGRFVTAEASQKHLTAGAKKVLITAPAKTDGIKTVVYSVNENIITAEDDILSAASCTTNCLAPVMNVLEKEFGVEKGYMTTIHSYTADQRLQDAPHKDLRRARAAASNMIPTTTGAAKAIGKVIPSLEGKMNGIALRVPTITGSLVDLSVELKSSPTVEEINKAMKANASDSLIYTEDPIVSSDIIGSKAGSVFDAQLTSVLEVDGKKLYKIYAWYDNESSFVNQYIRTLRHLAKLIK</sequence>
<dbReference type="SMART" id="SM00846">
    <property type="entry name" value="Gp_dh_N"/>
    <property type="match status" value="1"/>
</dbReference>
<dbReference type="CDD" id="cd05214">
    <property type="entry name" value="GAPDH_I_N"/>
    <property type="match status" value="1"/>
</dbReference>
<evidence type="ECO:0000259" key="9">
    <source>
        <dbReference type="SMART" id="SM00846"/>
    </source>
</evidence>
<dbReference type="CDD" id="cd18126">
    <property type="entry name" value="GAPDH_I_C"/>
    <property type="match status" value="1"/>
</dbReference>
<dbReference type="Pfam" id="PF00044">
    <property type="entry name" value="Gp_dh_N"/>
    <property type="match status" value="1"/>
</dbReference>
<dbReference type="AlphaFoldDB" id="A0A2Z4ND53"/>
<evidence type="ECO:0000313" key="11">
    <source>
        <dbReference type="Proteomes" id="UP000250218"/>
    </source>
</evidence>
<dbReference type="GO" id="GO:0006006">
    <property type="term" value="P:glucose metabolic process"/>
    <property type="evidence" value="ECO:0007669"/>
    <property type="project" value="InterPro"/>
</dbReference>
<dbReference type="InterPro" id="IPR036291">
    <property type="entry name" value="NAD(P)-bd_dom_sf"/>
</dbReference>
<dbReference type="NCBIfam" id="TIGR01534">
    <property type="entry name" value="GAPDH-I"/>
    <property type="match status" value="1"/>
</dbReference>
<feature type="binding site" evidence="5">
    <location>
        <begin position="13"/>
        <end position="14"/>
    </location>
    <ligand>
        <name>NAD(+)</name>
        <dbReference type="ChEBI" id="CHEBI:57540"/>
    </ligand>
</feature>
<dbReference type="GO" id="GO:0050661">
    <property type="term" value="F:NADP binding"/>
    <property type="evidence" value="ECO:0007669"/>
    <property type="project" value="InterPro"/>
</dbReference>
<dbReference type="InterPro" id="IPR020829">
    <property type="entry name" value="GlycerAld_3-P_DH_cat"/>
</dbReference>
<dbReference type="InterPro" id="IPR020828">
    <property type="entry name" value="GlycerAld_3-P_DH_NAD(P)-bd"/>
</dbReference>
<dbReference type="InterPro" id="IPR020830">
    <property type="entry name" value="GlycerAld_3-P_DH_AS"/>
</dbReference>
<dbReference type="GO" id="GO:0051287">
    <property type="term" value="F:NAD binding"/>
    <property type="evidence" value="ECO:0007669"/>
    <property type="project" value="InterPro"/>
</dbReference>
<evidence type="ECO:0000256" key="4">
    <source>
        <dbReference type="PIRSR" id="PIRSR000149-2"/>
    </source>
</evidence>
<organism evidence="10 11">
    <name type="scientific">[Mycoplasma] anseris</name>
    <dbReference type="NCBI Taxonomy" id="92400"/>
    <lineage>
        <taxon>Bacteria</taxon>
        <taxon>Bacillati</taxon>
        <taxon>Mycoplasmatota</taxon>
        <taxon>Mycoplasmoidales</taxon>
        <taxon>Metamycoplasmataceae</taxon>
        <taxon>Metamycoplasma</taxon>
    </lineage>
</organism>
<evidence type="ECO:0000256" key="5">
    <source>
        <dbReference type="PIRSR" id="PIRSR000149-3"/>
    </source>
</evidence>
<feature type="binding site" evidence="4">
    <location>
        <begin position="152"/>
        <end position="154"/>
    </location>
    <ligand>
        <name>D-glyceraldehyde 3-phosphate</name>
        <dbReference type="ChEBI" id="CHEBI:59776"/>
    </ligand>
</feature>
<feature type="site" description="Activates thiol group during catalysis" evidence="6">
    <location>
        <position position="180"/>
    </location>
</feature>
<accession>A0A2Z4ND53</accession>
<keyword evidence="5" id="KW-0520">NAD</keyword>
<feature type="active site" description="Nucleophile" evidence="3">
    <location>
        <position position="153"/>
    </location>
</feature>
<dbReference type="EMBL" id="CP030140">
    <property type="protein sequence ID" value="AWX69511.1"/>
    <property type="molecule type" value="Genomic_DNA"/>
</dbReference>
<dbReference type="PROSITE" id="PS00071">
    <property type="entry name" value="GAPDH"/>
    <property type="match status" value="1"/>
</dbReference>
<evidence type="ECO:0000256" key="3">
    <source>
        <dbReference type="PIRSR" id="PIRSR000149-1"/>
    </source>
</evidence>
<keyword evidence="2 8" id="KW-0560">Oxidoreductase</keyword>
<evidence type="ECO:0000256" key="7">
    <source>
        <dbReference type="RuleBase" id="RU000397"/>
    </source>
</evidence>
<dbReference type="FunFam" id="3.40.50.720:FF:000001">
    <property type="entry name" value="Glyceraldehyde-3-phosphate dehydrogenase"/>
    <property type="match status" value="1"/>
</dbReference>
<dbReference type="Proteomes" id="UP000250218">
    <property type="component" value="Chromosome"/>
</dbReference>
<keyword evidence="11" id="KW-1185">Reference proteome</keyword>
<keyword evidence="5" id="KW-0547">Nucleotide-binding</keyword>
<dbReference type="Gene3D" id="3.30.360.10">
    <property type="entry name" value="Dihydrodipicolinate Reductase, domain 2"/>
    <property type="match status" value="1"/>
</dbReference>
<proteinExistence type="inferred from homology"/>
<dbReference type="RefSeq" id="WP_033178553.1">
    <property type="nucleotide sequence ID" value="NZ_CP030140.1"/>
</dbReference>
<protein>
    <recommendedName>
        <fullName evidence="8">Glyceraldehyde-3-phosphate dehydrogenase</fullName>
        <ecNumber evidence="8">1.2.1.-</ecNumber>
    </recommendedName>
</protein>
<feature type="binding site" evidence="4">
    <location>
        <position position="183"/>
    </location>
    <ligand>
        <name>D-glyceraldehyde 3-phosphate</name>
        <dbReference type="ChEBI" id="CHEBI:59776"/>
    </ligand>
</feature>
<dbReference type="GO" id="GO:0016620">
    <property type="term" value="F:oxidoreductase activity, acting on the aldehyde or oxo group of donors, NAD or NADP as acceptor"/>
    <property type="evidence" value="ECO:0007669"/>
    <property type="project" value="InterPro"/>
</dbReference>
<dbReference type="KEGG" id="mane:DP065_01965"/>
<evidence type="ECO:0000256" key="2">
    <source>
        <dbReference type="ARBA" id="ARBA00023002"/>
    </source>
</evidence>